<feature type="region of interest" description="Disordered" evidence="1">
    <location>
        <begin position="1"/>
        <end position="25"/>
    </location>
</feature>
<dbReference type="AlphaFoldDB" id="A0A8J4CB83"/>
<keyword evidence="3" id="KW-1185">Reference proteome</keyword>
<evidence type="ECO:0000256" key="1">
    <source>
        <dbReference type="SAM" id="MobiDB-lite"/>
    </source>
</evidence>
<gene>
    <name evidence="2" type="ORF">Vretifemale_8763</name>
</gene>
<dbReference type="EMBL" id="BNCP01000016">
    <property type="protein sequence ID" value="GIL79413.1"/>
    <property type="molecule type" value="Genomic_DNA"/>
</dbReference>
<reference evidence="2" key="1">
    <citation type="journal article" date="2021" name="Proc. Natl. Acad. Sci. U.S.A.">
        <title>Three genomes in the algal genus Volvox reveal the fate of a haploid sex-determining region after a transition to homothallism.</title>
        <authorList>
            <person name="Yamamoto K."/>
            <person name="Hamaji T."/>
            <person name="Kawai-Toyooka H."/>
            <person name="Matsuzaki R."/>
            <person name="Takahashi F."/>
            <person name="Nishimura Y."/>
            <person name="Kawachi M."/>
            <person name="Noguchi H."/>
            <person name="Minakuchi Y."/>
            <person name="Umen J.G."/>
            <person name="Toyoda A."/>
            <person name="Nozaki H."/>
        </authorList>
    </citation>
    <scope>NUCLEOTIDE SEQUENCE</scope>
    <source>
        <strain evidence="2">NIES-3786</strain>
    </source>
</reference>
<evidence type="ECO:0000313" key="2">
    <source>
        <dbReference type="EMBL" id="GIL79413.1"/>
    </source>
</evidence>
<comment type="caution">
    <text evidence="2">The sequence shown here is derived from an EMBL/GenBank/DDBJ whole genome shotgun (WGS) entry which is preliminary data.</text>
</comment>
<dbReference type="Proteomes" id="UP000747110">
    <property type="component" value="Unassembled WGS sequence"/>
</dbReference>
<organism evidence="2 3">
    <name type="scientific">Volvox reticuliferus</name>
    <dbReference type="NCBI Taxonomy" id="1737510"/>
    <lineage>
        <taxon>Eukaryota</taxon>
        <taxon>Viridiplantae</taxon>
        <taxon>Chlorophyta</taxon>
        <taxon>core chlorophytes</taxon>
        <taxon>Chlorophyceae</taxon>
        <taxon>CS clade</taxon>
        <taxon>Chlamydomonadales</taxon>
        <taxon>Volvocaceae</taxon>
        <taxon>Volvox</taxon>
    </lineage>
</organism>
<name>A0A8J4CB83_9CHLO</name>
<evidence type="ECO:0000313" key="3">
    <source>
        <dbReference type="Proteomes" id="UP000747110"/>
    </source>
</evidence>
<proteinExistence type="predicted"/>
<dbReference type="OrthoDB" id="546783at2759"/>
<sequence length="104" mass="11205">MPGDCRTLVPNQVCTAPKPSGREEQLRPPLQQLFTDPERLDDAIQAVKGARLRTAVGVRERGEKMRGGVGKTSPSGDISIHAGVARGPSYDIALSPWTASWLLL</sequence>
<accession>A0A8J4CB83</accession>
<protein>
    <submittedName>
        <fullName evidence="2">Uncharacterized protein</fullName>
    </submittedName>
</protein>